<evidence type="ECO:0000256" key="3">
    <source>
        <dbReference type="ARBA" id="ARBA00012700"/>
    </source>
</evidence>
<gene>
    <name evidence="14" type="primary">RAM2</name>
    <name evidence="14" type="ORF">LPJ61_005121</name>
</gene>
<dbReference type="InterPro" id="IPR002088">
    <property type="entry name" value="Prenyl_trans_a"/>
</dbReference>
<evidence type="ECO:0000256" key="1">
    <source>
        <dbReference type="ARBA" id="ARBA00001946"/>
    </source>
</evidence>
<dbReference type="EC" id="2.5.1.58" evidence="4"/>
<evidence type="ECO:0000313" key="14">
    <source>
        <dbReference type="EMBL" id="KAJ1726536.1"/>
    </source>
</evidence>
<evidence type="ECO:0000256" key="13">
    <source>
        <dbReference type="ARBA" id="ARBA00043219"/>
    </source>
</evidence>
<evidence type="ECO:0000256" key="6">
    <source>
        <dbReference type="ARBA" id="ARBA00022679"/>
    </source>
</evidence>
<comment type="caution">
    <text evidence="14">The sequence shown here is derived from an EMBL/GenBank/DDBJ whole genome shotgun (WGS) entry which is preliminary data.</text>
</comment>
<proteinExistence type="inferred from homology"/>
<evidence type="ECO:0000256" key="8">
    <source>
        <dbReference type="ARBA" id="ARBA00022842"/>
    </source>
</evidence>
<dbReference type="PROSITE" id="PS51147">
    <property type="entry name" value="PFTA"/>
    <property type="match status" value="4"/>
</dbReference>
<dbReference type="GO" id="GO:0004660">
    <property type="term" value="F:protein farnesyltransferase activity"/>
    <property type="evidence" value="ECO:0007669"/>
    <property type="project" value="UniProtKB-EC"/>
</dbReference>
<dbReference type="EC" id="2.5.1.59" evidence="3"/>
<evidence type="ECO:0000256" key="5">
    <source>
        <dbReference type="ARBA" id="ARBA00022602"/>
    </source>
</evidence>
<keyword evidence="5" id="KW-0637">Prenyltransferase</keyword>
<keyword evidence="15" id="KW-1185">Reference proteome</keyword>
<evidence type="ECO:0000313" key="15">
    <source>
        <dbReference type="Proteomes" id="UP001143981"/>
    </source>
</evidence>
<dbReference type="OrthoDB" id="272289at2759"/>
<organism evidence="14 15">
    <name type="scientific">Coemansia biformis</name>
    <dbReference type="NCBI Taxonomy" id="1286918"/>
    <lineage>
        <taxon>Eukaryota</taxon>
        <taxon>Fungi</taxon>
        <taxon>Fungi incertae sedis</taxon>
        <taxon>Zoopagomycota</taxon>
        <taxon>Kickxellomycotina</taxon>
        <taxon>Kickxellomycetes</taxon>
        <taxon>Kickxellales</taxon>
        <taxon>Kickxellaceae</taxon>
        <taxon>Coemansia</taxon>
    </lineage>
</organism>
<dbReference type="Pfam" id="PF01239">
    <property type="entry name" value="PPTA"/>
    <property type="match status" value="4"/>
</dbReference>
<sequence>MRIEGSEDVEGAVPLSQQEEWADVTPLPQDDGENPVCPIAYTDEYRETMDYLRAVMARGEVSQRALALTTRAIETNPGHYTAWTYRKRLVEELAVDIGGELEWVSEISEMYPKNYQLWHHREALVERLLDPADALKMTEDERIAHPTIRRELQFLANAIDEESKNFHAWSYRQWLIAKYGLWGQELAFVDTMINQDVRNNSAWNQRYFVVLQGQDPATVTLDAGLVLREITYAVENIKSAPNNESPWSYVVGLLLRHAPAKLHTELMPRISALATAEDYHLAMTTTPFYWSALVDIYEQQAKEQPERRAELLGQARSACDSLAAEHDLIRGKYWRYRKTMLA</sequence>
<dbReference type="PANTHER" id="PTHR11129:SF1">
    <property type="entry name" value="PROTEIN FARNESYLTRANSFERASE_GERANYLGERANYLTRANSFERASE TYPE-1 SUBUNIT ALPHA"/>
    <property type="match status" value="1"/>
</dbReference>
<dbReference type="Proteomes" id="UP001143981">
    <property type="component" value="Unassembled WGS sequence"/>
</dbReference>
<name>A0A9W8CW39_9FUNG</name>
<dbReference type="AlphaFoldDB" id="A0A9W8CW39"/>
<dbReference type="GO" id="GO:0005953">
    <property type="term" value="C:CAAX-protein geranylgeranyltransferase complex"/>
    <property type="evidence" value="ECO:0007669"/>
    <property type="project" value="TreeGrafter"/>
</dbReference>
<evidence type="ECO:0000256" key="2">
    <source>
        <dbReference type="ARBA" id="ARBA00006734"/>
    </source>
</evidence>
<comment type="cofactor">
    <cofactor evidence="1">
        <name>Mg(2+)</name>
        <dbReference type="ChEBI" id="CHEBI:18420"/>
    </cofactor>
</comment>
<evidence type="ECO:0000256" key="10">
    <source>
        <dbReference type="ARBA" id="ARBA00041392"/>
    </source>
</evidence>
<reference evidence="14" key="1">
    <citation type="submission" date="2022-07" db="EMBL/GenBank/DDBJ databases">
        <title>Phylogenomic reconstructions and comparative analyses of Kickxellomycotina fungi.</title>
        <authorList>
            <person name="Reynolds N.K."/>
            <person name="Stajich J.E."/>
            <person name="Barry K."/>
            <person name="Grigoriev I.V."/>
            <person name="Crous P."/>
            <person name="Smith M.E."/>
        </authorList>
    </citation>
    <scope>NUCLEOTIDE SEQUENCE</scope>
    <source>
        <strain evidence="14">BCRC 34381</strain>
    </source>
</reference>
<keyword evidence="8" id="KW-0460">Magnesium</keyword>
<comment type="similarity">
    <text evidence="2">Belongs to the protein prenyltransferase subunit alpha family.</text>
</comment>
<dbReference type="PANTHER" id="PTHR11129">
    <property type="entry name" value="PROTEIN FARNESYLTRANSFERASE ALPHA SUBUNIT/RAB GERANYLGERANYL TRANSFERASE ALPHA SUBUNIT"/>
    <property type="match status" value="1"/>
</dbReference>
<evidence type="ECO:0000256" key="12">
    <source>
        <dbReference type="ARBA" id="ARBA00043086"/>
    </source>
</evidence>
<keyword evidence="7" id="KW-0677">Repeat</keyword>
<accession>A0A9W8CW39</accession>
<dbReference type="EMBL" id="JANBOI010001499">
    <property type="protein sequence ID" value="KAJ1726536.1"/>
    <property type="molecule type" value="Genomic_DNA"/>
</dbReference>
<protein>
    <recommendedName>
        <fullName evidence="9">Protein farnesyltransferase/geranylgeranyltransferase type-1 subunit alpha</fullName>
        <ecNumber evidence="4">2.5.1.58</ecNumber>
        <ecNumber evidence="3">2.5.1.59</ecNumber>
    </recommendedName>
    <alternativeName>
        <fullName evidence="12">CAAX farnesyltransferase subunit alpha</fullName>
    </alternativeName>
    <alternativeName>
        <fullName evidence="11">FTase-alpha</fullName>
    </alternativeName>
    <alternativeName>
        <fullName evidence="10">Ras proteins prenyltransferase subunit alpha</fullName>
    </alternativeName>
    <alternativeName>
        <fullName evidence="13">Type I protein geranyl-geranyltransferase subunit alpha</fullName>
    </alternativeName>
</protein>
<evidence type="ECO:0000256" key="9">
    <source>
        <dbReference type="ARBA" id="ARBA00040965"/>
    </source>
</evidence>
<evidence type="ECO:0000256" key="4">
    <source>
        <dbReference type="ARBA" id="ARBA00012702"/>
    </source>
</evidence>
<dbReference type="Gene3D" id="1.25.40.120">
    <property type="entry name" value="Protein prenylyltransferase"/>
    <property type="match status" value="1"/>
</dbReference>
<evidence type="ECO:0000256" key="11">
    <source>
        <dbReference type="ARBA" id="ARBA00042436"/>
    </source>
</evidence>
<dbReference type="GO" id="GO:0004662">
    <property type="term" value="F:CAAX-protein geranylgeranyltransferase activity"/>
    <property type="evidence" value="ECO:0007669"/>
    <property type="project" value="UniProtKB-EC"/>
</dbReference>
<dbReference type="SUPFAM" id="SSF48439">
    <property type="entry name" value="Protein prenylyltransferase"/>
    <property type="match status" value="1"/>
</dbReference>
<keyword evidence="6 14" id="KW-0808">Transferase</keyword>
<evidence type="ECO:0000256" key="7">
    <source>
        <dbReference type="ARBA" id="ARBA00022737"/>
    </source>
</evidence>
<dbReference type="GO" id="GO:0005965">
    <property type="term" value="C:protein farnesyltransferase complex"/>
    <property type="evidence" value="ECO:0007669"/>
    <property type="project" value="TreeGrafter"/>
</dbReference>